<evidence type="ECO:0000256" key="6">
    <source>
        <dbReference type="ARBA" id="ARBA00023136"/>
    </source>
</evidence>
<evidence type="ECO:0000256" key="5">
    <source>
        <dbReference type="ARBA" id="ARBA00022989"/>
    </source>
</evidence>
<organism evidence="8 9">
    <name type="scientific">Blumeria hordei</name>
    <name type="common">Barley powdery mildew</name>
    <name type="synonym">Blumeria graminis f. sp. hordei</name>
    <dbReference type="NCBI Taxonomy" id="2867405"/>
    <lineage>
        <taxon>Eukaryota</taxon>
        <taxon>Fungi</taxon>
        <taxon>Dikarya</taxon>
        <taxon>Ascomycota</taxon>
        <taxon>Pezizomycotina</taxon>
        <taxon>Leotiomycetes</taxon>
        <taxon>Erysiphales</taxon>
        <taxon>Erysiphaceae</taxon>
        <taxon>Blumeria</taxon>
    </lineage>
</organism>
<keyword evidence="6 7" id="KW-0472">Membrane</keyword>
<dbReference type="GO" id="GO:0005773">
    <property type="term" value="C:vacuole"/>
    <property type="evidence" value="ECO:0007669"/>
    <property type="project" value="GOC"/>
</dbReference>
<dbReference type="Pfam" id="PF05620">
    <property type="entry name" value="TMEM208_SND2"/>
    <property type="match status" value="1"/>
</dbReference>
<keyword evidence="5 7" id="KW-1133">Transmembrane helix</keyword>
<evidence type="ECO:0000313" key="9">
    <source>
        <dbReference type="Proteomes" id="UP000275772"/>
    </source>
</evidence>
<evidence type="ECO:0000256" key="7">
    <source>
        <dbReference type="SAM" id="Phobius"/>
    </source>
</evidence>
<reference evidence="8 9" key="1">
    <citation type="submission" date="2017-11" db="EMBL/GenBank/DDBJ databases">
        <authorList>
            <person name="Kracher B."/>
        </authorList>
    </citation>
    <scope>NUCLEOTIDE SEQUENCE [LARGE SCALE GENOMIC DNA]</scope>
    <source>
        <strain evidence="8 9">RACE1</strain>
    </source>
</reference>
<feature type="transmembrane region" description="Helical" evidence="7">
    <location>
        <begin position="20"/>
        <end position="38"/>
    </location>
</feature>
<dbReference type="PANTHER" id="PTHR13505:SF7">
    <property type="entry name" value="TRANSMEMBRANE PROTEIN 208"/>
    <property type="match status" value="1"/>
</dbReference>
<evidence type="ECO:0000256" key="3">
    <source>
        <dbReference type="ARBA" id="ARBA00022692"/>
    </source>
</evidence>
<evidence type="ECO:0000256" key="1">
    <source>
        <dbReference type="ARBA" id="ARBA00004477"/>
    </source>
</evidence>
<feature type="transmembrane region" description="Helical" evidence="7">
    <location>
        <begin position="96"/>
        <end position="125"/>
    </location>
</feature>
<name>A0A383V2L0_BLUHO</name>
<sequence length="154" mass="17293">MAQKARKDRARNNVNSLNNLHIGTLLLNSIFLLFNFFLSKRSLLAYFLLSIPCFVSEYILETTGRPKFDAKTKAIRSSGEDLSASGLTEYMFDTVWLTWSSLISVMIFGNWGWLILAVVPIYGAYKGYTLLGMARGILGPQTVDDSATKPKRNQ</sequence>
<keyword evidence="3 7" id="KW-0812">Transmembrane</keyword>
<keyword evidence="4" id="KW-0256">Endoplasmic reticulum</keyword>
<gene>
    <name evidence="8" type="ORF">BLGHR1_16901</name>
</gene>
<dbReference type="GO" id="GO:0006624">
    <property type="term" value="P:vacuolar protein processing"/>
    <property type="evidence" value="ECO:0007669"/>
    <property type="project" value="TreeGrafter"/>
</dbReference>
<dbReference type="AlphaFoldDB" id="A0A383V2L0"/>
<proteinExistence type="inferred from homology"/>
<evidence type="ECO:0000256" key="2">
    <source>
        <dbReference type="ARBA" id="ARBA00009950"/>
    </source>
</evidence>
<evidence type="ECO:0000313" key="8">
    <source>
        <dbReference type="EMBL" id="SZF06098.1"/>
    </source>
</evidence>
<dbReference type="EMBL" id="UNSH01000086">
    <property type="protein sequence ID" value="SZF06098.1"/>
    <property type="molecule type" value="Genomic_DNA"/>
</dbReference>
<evidence type="ECO:0008006" key="10">
    <source>
        <dbReference type="Google" id="ProtNLM"/>
    </source>
</evidence>
<dbReference type="PANTHER" id="PTHR13505">
    <property type="entry name" value="TRANSMEMBRANE PROTEIN 208"/>
    <property type="match status" value="1"/>
</dbReference>
<evidence type="ECO:0000256" key="4">
    <source>
        <dbReference type="ARBA" id="ARBA00022824"/>
    </source>
</evidence>
<protein>
    <recommendedName>
        <fullName evidence="10">DUF788 domain-containing protein</fullName>
    </recommendedName>
</protein>
<dbReference type="GO" id="GO:0005789">
    <property type="term" value="C:endoplasmic reticulum membrane"/>
    <property type="evidence" value="ECO:0007669"/>
    <property type="project" value="UniProtKB-SubCell"/>
</dbReference>
<dbReference type="InterPro" id="IPR008506">
    <property type="entry name" value="SND2/TMEM208"/>
</dbReference>
<accession>A0A383V2L0</accession>
<dbReference type="VEuPathDB" id="FungiDB:BLGHR1_16901"/>
<comment type="similarity">
    <text evidence="2">Belongs to the TMEM208 family.</text>
</comment>
<dbReference type="Proteomes" id="UP000275772">
    <property type="component" value="Unassembled WGS sequence"/>
</dbReference>
<comment type="subcellular location">
    <subcellularLocation>
        <location evidence="1">Endoplasmic reticulum membrane</location>
        <topology evidence="1">Multi-pass membrane protein</topology>
    </subcellularLocation>
</comment>